<evidence type="ECO:0008006" key="4">
    <source>
        <dbReference type="Google" id="ProtNLM"/>
    </source>
</evidence>
<keyword evidence="3" id="KW-1185">Reference proteome</keyword>
<protein>
    <recommendedName>
        <fullName evidence="4">Calcium-binding protein</fullName>
    </recommendedName>
</protein>
<name>A0ABV8V8F9_9GAMM</name>
<dbReference type="RefSeq" id="WP_290262517.1">
    <property type="nucleotide sequence ID" value="NZ_JAUFQG010000004.1"/>
</dbReference>
<dbReference type="PROSITE" id="PS51257">
    <property type="entry name" value="PROKAR_LIPOPROTEIN"/>
    <property type="match status" value="1"/>
</dbReference>
<comment type="caution">
    <text evidence="2">The sequence shown here is derived from an EMBL/GenBank/DDBJ whole genome shotgun (WGS) entry which is preliminary data.</text>
</comment>
<feature type="compositionally biased region" description="Low complexity" evidence="1">
    <location>
        <begin position="31"/>
        <end position="41"/>
    </location>
</feature>
<gene>
    <name evidence="2" type="ORF">ACFOX3_17905</name>
</gene>
<accession>A0ABV8V8F9</accession>
<organism evidence="2 3">
    <name type="scientific">Simiduia curdlanivorans</name>
    <dbReference type="NCBI Taxonomy" id="1492769"/>
    <lineage>
        <taxon>Bacteria</taxon>
        <taxon>Pseudomonadati</taxon>
        <taxon>Pseudomonadota</taxon>
        <taxon>Gammaproteobacteria</taxon>
        <taxon>Cellvibrionales</taxon>
        <taxon>Cellvibrionaceae</taxon>
        <taxon>Simiduia</taxon>
    </lineage>
</organism>
<evidence type="ECO:0000256" key="1">
    <source>
        <dbReference type="SAM" id="MobiDB-lite"/>
    </source>
</evidence>
<dbReference type="InterPro" id="IPR011049">
    <property type="entry name" value="Serralysin-like_metalloprot_C"/>
</dbReference>
<dbReference type="SUPFAM" id="SSF51120">
    <property type="entry name" value="beta-Roll"/>
    <property type="match status" value="1"/>
</dbReference>
<dbReference type="EMBL" id="JBHSCX010000021">
    <property type="protein sequence ID" value="MFC4364191.1"/>
    <property type="molecule type" value="Genomic_DNA"/>
</dbReference>
<sequence length="307" mass="32249">MKTINTQTQLLACIAISASLLFTGCDDDYNSSPTSEPETTTFTLVEGNDGNRKTSALLSLNPGGPGGSPNQSLRAGDVLYAPNTGPSILIGGLGVDLLIGHNDNDILIGGTEDFTSTVDGDNNGSDNRDRAFGNGGDDVFIWSPGDGSDFFDGGEGVDVLIFGVLGEKQDNDGSTEGSPFFNVSPPNTEGSQNFDGIFLDQNNQPVVNVSTSPGFCSVLAAGDHVAEFDLLNIDHIIRFSLRGIADAFDDGLREDDDGLRVAISAKSVEFLVCTDRETGVQVVNLTTFPPVPADLSDIPEHIAAMIQ</sequence>
<dbReference type="Proteomes" id="UP001595840">
    <property type="component" value="Unassembled WGS sequence"/>
</dbReference>
<feature type="region of interest" description="Disordered" evidence="1">
    <location>
        <begin position="30"/>
        <end position="50"/>
    </location>
</feature>
<evidence type="ECO:0000313" key="2">
    <source>
        <dbReference type="EMBL" id="MFC4364191.1"/>
    </source>
</evidence>
<proteinExistence type="predicted"/>
<evidence type="ECO:0000313" key="3">
    <source>
        <dbReference type="Proteomes" id="UP001595840"/>
    </source>
</evidence>
<reference evidence="3" key="1">
    <citation type="journal article" date="2019" name="Int. J. Syst. Evol. Microbiol.">
        <title>The Global Catalogue of Microorganisms (GCM) 10K type strain sequencing project: providing services to taxonomists for standard genome sequencing and annotation.</title>
        <authorList>
            <consortium name="The Broad Institute Genomics Platform"/>
            <consortium name="The Broad Institute Genome Sequencing Center for Infectious Disease"/>
            <person name="Wu L."/>
            <person name="Ma J."/>
        </authorList>
    </citation>
    <scope>NUCLEOTIDE SEQUENCE [LARGE SCALE GENOMIC DNA]</scope>
    <source>
        <strain evidence="3">CECT 8570</strain>
    </source>
</reference>